<name>A0A8J5SVT8_ZIZPA</name>
<accession>A0A8J5SVT8</accession>
<sequence>MTALVYAGRCGESQKDIESTNGRFLFSAAATSSLSSAGVSKGKNSWKLNRLHLFFFVLAALHVSYIPHVTVRHTPDGVGQGMCDAQQNARRAQLALDDSYCDGPSKLFYRGIHRRMHKRLAQHCIEGRKKHQPYCTCAKSHQRKKLFPSLRKCAFCGEESIQETARAHLYSA</sequence>
<protein>
    <submittedName>
        <fullName evidence="1">Uncharacterized protein</fullName>
    </submittedName>
</protein>
<gene>
    <name evidence="1" type="ORF">GUJ93_ZPchr0006g41503</name>
</gene>
<organism evidence="1 2">
    <name type="scientific">Zizania palustris</name>
    <name type="common">Northern wild rice</name>
    <dbReference type="NCBI Taxonomy" id="103762"/>
    <lineage>
        <taxon>Eukaryota</taxon>
        <taxon>Viridiplantae</taxon>
        <taxon>Streptophyta</taxon>
        <taxon>Embryophyta</taxon>
        <taxon>Tracheophyta</taxon>
        <taxon>Spermatophyta</taxon>
        <taxon>Magnoliopsida</taxon>
        <taxon>Liliopsida</taxon>
        <taxon>Poales</taxon>
        <taxon>Poaceae</taxon>
        <taxon>BOP clade</taxon>
        <taxon>Oryzoideae</taxon>
        <taxon>Oryzeae</taxon>
        <taxon>Zizaniinae</taxon>
        <taxon>Zizania</taxon>
    </lineage>
</organism>
<evidence type="ECO:0000313" key="1">
    <source>
        <dbReference type="EMBL" id="KAG8072517.1"/>
    </source>
</evidence>
<dbReference type="Proteomes" id="UP000729402">
    <property type="component" value="Unassembled WGS sequence"/>
</dbReference>
<comment type="caution">
    <text evidence="1">The sequence shown here is derived from an EMBL/GenBank/DDBJ whole genome shotgun (WGS) entry which is preliminary data.</text>
</comment>
<keyword evidence="2" id="KW-1185">Reference proteome</keyword>
<dbReference type="AlphaFoldDB" id="A0A8J5SVT8"/>
<dbReference type="EMBL" id="JAAALK010000283">
    <property type="protein sequence ID" value="KAG8072517.1"/>
    <property type="molecule type" value="Genomic_DNA"/>
</dbReference>
<evidence type="ECO:0000313" key="2">
    <source>
        <dbReference type="Proteomes" id="UP000729402"/>
    </source>
</evidence>
<reference evidence="1" key="1">
    <citation type="journal article" date="2021" name="bioRxiv">
        <title>Whole Genome Assembly and Annotation of Northern Wild Rice, Zizania palustris L., Supports a Whole Genome Duplication in the Zizania Genus.</title>
        <authorList>
            <person name="Haas M."/>
            <person name="Kono T."/>
            <person name="Macchietto M."/>
            <person name="Millas R."/>
            <person name="McGilp L."/>
            <person name="Shao M."/>
            <person name="Duquette J."/>
            <person name="Hirsch C.N."/>
            <person name="Kimball J."/>
        </authorList>
    </citation>
    <scope>NUCLEOTIDE SEQUENCE</scope>
    <source>
        <tissue evidence="1">Fresh leaf tissue</tissue>
    </source>
</reference>
<reference evidence="1" key="2">
    <citation type="submission" date="2021-02" db="EMBL/GenBank/DDBJ databases">
        <authorList>
            <person name="Kimball J.A."/>
            <person name="Haas M.W."/>
            <person name="Macchietto M."/>
            <person name="Kono T."/>
            <person name="Duquette J."/>
            <person name="Shao M."/>
        </authorList>
    </citation>
    <scope>NUCLEOTIDE SEQUENCE</scope>
    <source>
        <tissue evidence="1">Fresh leaf tissue</tissue>
    </source>
</reference>
<proteinExistence type="predicted"/>